<comment type="caution">
    <text evidence="1">The sequence shown here is derived from an EMBL/GenBank/DDBJ whole genome shotgun (WGS) entry which is preliminary data.</text>
</comment>
<dbReference type="EMBL" id="NPDN01000015">
    <property type="protein sequence ID" value="PJZ23919.1"/>
    <property type="molecule type" value="Genomic_DNA"/>
</dbReference>
<gene>
    <name evidence="1" type="ORF">CH357_18670</name>
</gene>
<sequence>MVNQNILQLYFLLLNRKILKLWRITTKPSRRLRWHEFAHANEVTEANVPQAERECEAARSVAAEAIVKRRDCTDNNSARNLPLLPTKFNTD</sequence>
<reference evidence="1 2" key="1">
    <citation type="submission" date="2017-07" db="EMBL/GenBank/DDBJ databases">
        <title>Leptospira spp. isolated from tropical soils.</title>
        <authorList>
            <person name="Thibeaux R."/>
            <person name="Iraola G."/>
            <person name="Ferres I."/>
            <person name="Bierque E."/>
            <person name="Girault D."/>
            <person name="Soupe-Gilbert M.-E."/>
            <person name="Picardeau M."/>
            <person name="Goarant C."/>
        </authorList>
    </citation>
    <scope>NUCLEOTIDE SEQUENCE [LARGE SCALE GENOMIC DNA]</scope>
    <source>
        <strain evidence="1 2">MCA1-C-A1</strain>
    </source>
</reference>
<keyword evidence="2" id="KW-1185">Reference proteome</keyword>
<protein>
    <submittedName>
        <fullName evidence="1">Uncharacterized protein</fullName>
    </submittedName>
</protein>
<name>A0A2M9X8J1_9LEPT</name>
<proteinExistence type="predicted"/>
<dbReference type="AlphaFoldDB" id="A0A2M9X8J1"/>
<evidence type="ECO:0000313" key="2">
    <source>
        <dbReference type="Proteomes" id="UP000232196"/>
    </source>
</evidence>
<organism evidence="1 2">
    <name type="scientific">Leptospira hartskeerlii</name>
    <dbReference type="NCBI Taxonomy" id="2023177"/>
    <lineage>
        <taxon>Bacteria</taxon>
        <taxon>Pseudomonadati</taxon>
        <taxon>Spirochaetota</taxon>
        <taxon>Spirochaetia</taxon>
        <taxon>Leptospirales</taxon>
        <taxon>Leptospiraceae</taxon>
        <taxon>Leptospira</taxon>
    </lineage>
</organism>
<dbReference type="Proteomes" id="UP000232196">
    <property type="component" value="Unassembled WGS sequence"/>
</dbReference>
<evidence type="ECO:0000313" key="1">
    <source>
        <dbReference type="EMBL" id="PJZ23919.1"/>
    </source>
</evidence>
<accession>A0A2M9X8J1</accession>